<evidence type="ECO:0000313" key="2">
    <source>
        <dbReference type="Proteomes" id="UP000019375"/>
    </source>
</evidence>
<dbReference type="OrthoDB" id="4068191at2759"/>
<dbReference type="EMBL" id="HG316458">
    <property type="protein sequence ID" value="CDF89769.1"/>
    <property type="molecule type" value="Genomic_DNA"/>
</dbReference>
<proteinExistence type="predicted"/>
<sequence>MANHSAKMDRDLDTLQLLRERSVVEVRDHDLEVSAQAAKLYDDFTQELRSHYGEILEVTDDVNALYDKLREVDANFRDLCFKDDFYKLRKMDFVADSVTPGPPDTPNIDTTESSKILLISNWSLAISDFLSRFAISSASAKLFGEVITQFSNLQQALPGLQEYQVVIASKCQEFLQYIVSSPENNVSFHISQWAHIYYLVLAGPQKLPWDAATARQVEDVLFKSVFEEPLEDLLKCSDDIVTKFVHSTDFEKKSREKILQDIEMEFRRLEELLSQQTDDTPTLVYPASIHELDVASVIESCRLHAMGLTTVTRVNMYKIMKPLISMMGKFRDSEGTPDRVEDLRKRLTEILEKHLPVVHQESAAIEALTMDELVGSIIAQQNDYNASELIRSQINALQVL</sequence>
<reference evidence="2" key="1">
    <citation type="journal article" date="2013" name="Genome Announc.">
        <title>Genome sequence of the food spoilage yeast Zygosaccharomyces bailii CLIB 213(T).</title>
        <authorList>
            <person name="Galeote V."/>
            <person name="Bigey F."/>
            <person name="Devillers H."/>
            <person name="Neuveglise C."/>
            <person name="Dequin S."/>
        </authorList>
    </citation>
    <scope>NUCLEOTIDE SEQUENCE [LARGE SCALE GENOMIC DNA]</scope>
    <source>
        <strain evidence="2">CLIB 213 / ATCC 58445 / CBS 680 / CCRC 21525 / NBRC 1098 / NCYC 1416 / NRRL Y-2227</strain>
    </source>
</reference>
<dbReference type="AlphaFoldDB" id="A0A8J2X8B9"/>
<dbReference type="Proteomes" id="UP000019375">
    <property type="component" value="Unassembled WGS sequence"/>
</dbReference>
<name>A0A8J2X8B9_ZYGB2</name>
<organism evidence="1 2">
    <name type="scientific">Zygosaccharomyces bailii (strain CLIB 213 / ATCC 58445 / CBS 680 / BCRC 21525 / NBRC 1098 / NCYC 1416 / NRRL Y-2227)</name>
    <dbReference type="NCBI Taxonomy" id="1333698"/>
    <lineage>
        <taxon>Eukaryota</taxon>
        <taxon>Fungi</taxon>
        <taxon>Dikarya</taxon>
        <taxon>Ascomycota</taxon>
        <taxon>Saccharomycotina</taxon>
        <taxon>Saccharomycetes</taxon>
        <taxon>Saccharomycetales</taxon>
        <taxon>Saccharomycetaceae</taxon>
        <taxon>Zygosaccharomyces</taxon>
    </lineage>
</organism>
<protein>
    <submittedName>
        <fullName evidence="1">ZYBA0S05-01288g1_1</fullName>
    </submittedName>
</protein>
<gene>
    <name evidence="1" type="ORF">BN860_01288g</name>
</gene>
<evidence type="ECO:0000313" key="1">
    <source>
        <dbReference type="EMBL" id="CDF89769.1"/>
    </source>
</evidence>
<accession>A0A8J2X8B9</accession>
<keyword evidence="2" id="KW-1185">Reference proteome</keyword>